<name>A0ABU5DMA8_9BURK</name>
<comment type="caution">
    <text evidence="2">The sequence shown here is derived from an EMBL/GenBank/DDBJ whole genome shotgun (WGS) entry which is preliminary data.</text>
</comment>
<evidence type="ECO:0000313" key="3">
    <source>
        <dbReference type="Proteomes" id="UP001285263"/>
    </source>
</evidence>
<evidence type="ECO:0000259" key="1">
    <source>
        <dbReference type="Pfam" id="PF01052"/>
    </source>
</evidence>
<keyword evidence="2" id="KW-0969">Cilium</keyword>
<dbReference type="Proteomes" id="UP001285263">
    <property type="component" value="Unassembled WGS sequence"/>
</dbReference>
<dbReference type="Pfam" id="PF01052">
    <property type="entry name" value="FliMN_C"/>
    <property type="match status" value="1"/>
</dbReference>
<accession>A0ABU5DMA8</accession>
<evidence type="ECO:0000313" key="2">
    <source>
        <dbReference type="EMBL" id="MDY0747442.1"/>
    </source>
</evidence>
<reference evidence="2 3" key="1">
    <citation type="submission" date="2023-11" db="EMBL/GenBank/DDBJ databases">
        <title>Paucibacter sp. nov., isolated from fresh soil in Korea.</title>
        <authorList>
            <person name="Le N.T.T."/>
        </authorList>
    </citation>
    <scope>NUCLEOTIDE SEQUENCE [LARGE SCALE GENOMIC DNA]</scope>
    <source>
        <strain evidence="2 3">R3-3</strain>
    </source>
</reference>
<feature type="domain" description="Flagellar motor switch protein FliN-like C-terminal" evidence="1">
    <location>
        <begin position="223"/>
        <end position="281"/>
    </location>
</feature>
<gene>
    <name evidence="2" type="ORF">SNE35_23260</name>
</gene>
<keyword evidence="2" id="KW-0282">Flagellum</keyword>
<dbReference type="InterPro" id="IPR001543">
    <property type="entry name" value="FliN-like_C"/>
</dbReference>
<dbReference type="EMBL" id="JAXCLA010000008">
    <property type="protein sequence ID" value="MDY0747442.1"/>
    <property type="molecule type" value="Genomic_DNA"/>
</dbReference>
<organism evidence="2 3">
    <name type="scientific">Roseateles agri</name>
    <dbReference type="NCBI Taxonomy" id="3098619"/>
    <lineage>
        <taxon>Bacteria</taxon>
        <taxon>Pseudomonadati</taxon>
        <taxon>Pseudomonadota</taxon>
        <taxon>Betaproteobacteria</taxon>
        <taxon>Burkholderiales</taxon>
        <taxon>Sphaerotilaceae</taxon>
        <taxon>Roseateles</taxon>
    </lineage>
</organism>
<protein>
    <submittedName>
        <fullName evidence="2">FliM/FliN family flagellar motor C-terminal domain-containing protein</fullName>
    </submittedName>
</protein>
<dbReference type="Gene3D" id="2.30.330.10">
    <property type="entry name" value="SpoA-like"/>
    <property type="match status" value="1"/>
</dbReference>
<sequence>MTAKLKVPTSFAPHRHTVLDPRSLGRPVHLLKDFASELRSLIEDLFRQALNRRYRAGYALGEIGIEPAGTPLPPGAWLSAEHRPGRLSCLLERSLVLSVMHYRYGAQAPQAGTADAAPAETSTEERLTGLLGQQILQGLATRLIDTGPAAAAVSFAPALRLAPTPDAWLIRVPVRDESQGLDSTLLLAIDGAWMNQLLREREPHRAATPATTALPQPRELAARLPLKLAARLLQTEMPLGELMDLKPGAVIPVSLKATEVLVDGERLFTASVAEHQGKLCLTSFTDAD</sequence>
<keyword evidence="3" id="KW-1185">Reference proteome</keyword>
<proteinExistence type="predicted"/>
<keyword evidence="2" id="KW-0966">Cell projection</keyword>
<dbReference type="SUPFAM" id="SSF101801">
    <property type="entry name" value="Surface presentation of antigens (SPOA)"/>
    <property type="match status" value="1"/>
</dbReference>
<dbReference type="RefSeq" id="WP_320425412.1">
    <property type="nucleotide sequence ID" value="NZ_JAXCLA010000008.1"/>
</dbReference>
<dbReference type="InterPro" id="IPR036429">
    <property type="entry name" value="SpoA-like_sf"/>
</dbReference>